<dbReference type="AlphaFoldDB" id="A0A8E0VMW1"/>
<feature type="compositionally biased region" description="Polar residues" evidence="1">
    <location>
        <begin position="63"/>
        <end position="75"/>
    </location>
</feature>
<accession>A0A8E0VMW1</accession>
<comment type="caution">
    <text evidence="2">The sequence shown here is derived from an EMBL/GenBank/DDBJ whole genome shotgun (WGS) entry which is preliminary data.</text>
</comment>
<organism evidence="2 3">
    <name type="scientific">Fasciolopsis buskii</name>
    <dbReference type="NCBI Taxonomy" id="27845"/>
    <lineage>
        <taxon>Eukaryota</taxon>
        <taxon>Metazoa</taxon>
        <taxon>Spiralia</taxon>
        <taxon>Lophotrochozoa</taxon>
        <taxon>Platyhelminthes</taxon>
        <taxon>Trematoda</taxon>
        <taxon>Digenea</taxon>
        <taxon>Plagiorchiida</taxon>
        <taxon>Echinostomata</taxon>
        <taxon>Echinostomatoidea</taxon>
        <taxon>Fasciolidae</taxon>
        <taxon>Fasciolopsis</taxon>
    </lineage>
</organism>
<reference evidence="2" key="1">
    <citation type="submission" date="2019-05" db="EMBL/GenBank/DDBJ databases">
        <title>Annotation for the trematode Fasciolopsis buski.</title>
        <authorList>
            <person name="Choi Y.-J."/>
        </authorList>
    </citation>
    <scope>NUCLEOTIDE SEQUENCE</scope>
    <source>
        <strain evidence="2">HT</strain>
        <tissue evidence="2">Whole worm</tissue>
    </source>
</reference>
<feature type="region of interest" description="Disordered" evidence="1">
    <location>
        <begin position="63"/>
        <end position="84"/>
    </location>
</feature>
<dbReference type="EMBL" id="LUCM01002257">
    <property type="protein sequence ID" value="KAA0197634.1"/>
    <property type="molecule type" value="Genomic_DNA"/>
</dbReference>
<keyword evidence="3" id="KW-1185">Reference proteome</keyword>
<evidence type="ECO:0000313" key="2">
    <source>
        <dbReference type="EMBL" id="KAA0197634.1"/>
    </source>
</evidence>
<sequence length="301" mass="34436">MSLTCLQSNLDRRLVEFNQALAQCIRTQKQRILSCDHRTVSWIVRTLTSLSIRPKWIGQLQCRSSPAENDQTSTEPTPPSIFIDPSIDPILNMEDSAEELTNTENEANLSVRQPNSTLASSLSLRQPRLDSEMESKFYSPYEKILENSVPITVLTALAKEITEVKTMVTSTLNQFDRVFRLSHASKNQTIVEDIRMAVETLEPSTSDSWSPESHVLFDANAAQRNNGNQYVCLNSISSFEQQRISNELRTKEALERRDKLVTERILVEQINKDLEQELESVCREWDTLPQFVSTDHSESWK</sequence>
<gene>
    <name evidence="2" type="ORF">FBUS_00444</name>
</gene>
<dbReference type="Proteomes" id="UP000728185">
    <property type="component" value="Unassembled WGS sequence"/>
</dbReference>
<proteinExistence type="predicted"/>
<name>A0A8E0VMW1_9TREM</name>
<protein>
    <submittedName>
        <fullName evidence="2">Uncharacterized protein</fullName>
    </submittedName>
</protein>
<evidence type="ECO:0000313" key="3">
    <source>
        <dbReference type="Proteomes" id="UP000728185"/>
    </source>
</evidence>
<evidence type="ECO:0000256" key="1">
    <source>
        <dbReference type="SAM" id="MobiDB-lite"/>
    </source>
</evidence>